<evidence type="ECO:0000256" key="18">
    <source>
        <dbReference type="ARBA" id="ARBA00023228"/>
    </source>
</evidence>
<dbReference type="SUPFAM" id="SSF52025">
    <property type="entry name" value="PA domain"/>
    <property type="match status" value="1"/>
</dbReference>
<keyword evidence="8" id="KW-0645">Protease</keyword>
<evidence type="ECO:0000256" key="4">
    <source>
        <dbReference type="ARBA" id="ARBA00004613"/>
    </source>
</evidence>
<evidence type="ECO:0000256" key="19">
    <source>
        <dbReference type="ARBA" id="ARBA00025833"/>
    </source>
</evidence>
<evidence type="ECO:0000313" key="23">
    <source>
        <dbReference type="EMBL" id="THE63165.1"/>
    </source>
</evidence>
<proteinExistence type="predicted"/>
<dbReference type="InterPro" id="IPR046450">
    <property type="entry name" value="PA_dom_sf"/>
</dbReference>
<evidence type="ECO:0000256" key="15">
    <source>
        <dbReference type="ARBA" id="ARBA00023049"/>
    </source>
</evidence>
<evidence type="ECO:0000256" key="3">
    <source>
        <dbReference type="ARBA" id="ARBA00004555"/>
    </source>
</evidence>
<keyword evidence="11" id="KW-0378">Hydrolase</keyword>
<evidence type="ECO:0000256" key="11">
    <source>
        <dbReference type="ARBA" id="ARBA00022801"/>
    </source>
</evidence>
<evidence type="ECO:0000256" key="13">
    <source>
        <dbReference type="ARBA" id="ARBA00022833"/>
    </source>
</evidence>
<dbReference type="GO" id="GO:0070573">
    <property type="term" value="F:metallodipeptidase activity"/>
    <property type="evidence" value="ECO:0007669"/>
    <property type="project" value="InterPro"/>
</dbReference>
<evidence type="ECO:0000256" key="17">
    <source>
        <dbReference type="ARBA" id="ARBA00023180"/>
    </source>
</evidence>
<evidence type="ECO:0000259" key="22">
    <source>
        <dbReference type="Pfam" id="PF04389"/>
    </source>
</evidence>
<evidence type="ECO:0000256" key="2">
    <source>
        <dbReference type="ARBA" id="ARBA00004371"/>
    </source>
</evidence>
<dbReference type="Proteomes" id="UP000318864">
    <property type="component" value="Unassembled WGS sequence"/>
</dbReference>
<keyword evidence="13" id="KW-0862">Zinc</keyword>
<evidence type="ECO:0000256" key="20">
    <source>
        <dbReference type="ARBA" id="ARBA00033328"/>
    </source>
</evidence>
<keyword evidence="9" id="KW-0479">Metal-binding</keyword>
<dbReference type="RefSeq" id="WP_141466307.1">
    <property type="nucleotide sequence ID" value="NZ_RBZW01000070.1"/>
</dbReference>
<dbReference type="GO" id="GO:0004180">
    <property type="term" value="F:carboxypeptidase activity"/>
    <property type="evidence" value="ECO:0007669"/>
    <property type="project" value="UniProtKB-KW"/>
</dbReference>
<protein>
    <recommendedName>
        <fullName evidence="5">Carboxypeptidase Q</fullName>
    </recommendedName>
    <alternativeName>
        <fullName evidence="20">Plasma glutamate carboxypeptidase</fullName>
    </alternativeName>
</protein>
<evidence type="ECO:0000256" key="16">
    <source>
        <dbReference type="ARBA" id="ARBA00023145"/>
    </source>
</evidence>
<dbReference type="Gene3D" id="3.40.630.10">
    <property type="entry name" value="Zn peptidases"/>
    <property type="match status" value="1"/>
</dbReference>
<dbReference type="Pfam" id="PF04389">
    <property type="entry name" value="Peptidase_M28"/>
    <property type="match status" value="1"/>
</dbReference>
<comment type="caution">
    <text evidence="23">The sequence shown here is derived from an EMBL/GenBank/DDBJ whole genome shotgun (WGS) entry which is preliminary data.</text>
</comment>
<keyword evidence="10" id="KW-0732">Signal</keyword>
<keyword evidence="6" id="KW-0964">Secreted</keyword>
<keyword evidence="15" id="KW-0482">Metalloprotease</keyword>
<dbReference type="OrthoDB" id="18376at2157"/>
<dbReference type="Gene3D" id="3.50.30.30">
    <property type="match status" value="1"/>
</dbReference>
<keyword evidence="7" id="KW-0121">Carboxypeptidase</keyword>
<keyword evidence="14" id="KW-0333">Golgi apparatus</keyword>
<comment type="subcellular location">
    <subcellularLocation>
        <location evidence="1">Endoplasmic reticulum</location>
    </subcellularLocation>
    <subcellularLocation>
        <location evidence="3">Golgi apparatus</location>
    </subcellularLocation>
    <subcellularLocation>
        <location evidence="2">Lysosome</location>
    </subcellularLocation>
    <subcellularLocation>
        <location evidence="4">Secreted</location>
    </subcellularLocation>
</comment>
<dbReference type="EMBL" id="RBZW01000070">
    <property type="protein sequence ID" value="THE63165.1"/>
    <property type="molecule type" value="Genomic_DNA"/>
</dbReference>
<dbReference type="PANTHER" id="PTHR12053">
    <property type="entry name" value="PROTEASE FAMILY M28 PLASMA GLUTAMATE CARBOXYPEPTIDASE-RELATED"/>
    <property type="match status" value="1"/>
</dbReference>
<feature type="domain" description="PA" evidence="21">
    <location>
        <begin position="98"/>
        <end position="188"/>
    </location>
</feature>
<dbReference type="GO" id="GO:0006508">
    <property type="term" value="P:proteolysis"/>
    <property type="evidence" value="ECO:0007669"/>
    <property type="project" value="UniProtKB-KW"/>
</dbReference>
<name>A0A4S3TJU5_9EURY</name>
<dbReference type="Pfam" id="PF02225">
    <property type="entry name" value="PA"/>
    <property type="match status" value="1"/>
</dbReference>
<keyword evidence="12" id="KW-0256">Endoplasmic reticulum</keyword>
<reference evidence="23 24" key="1">
    <citation type="submission" date="2018-10" db="EMBL/GenBank/DDBJ databases">
        <title>Natronolimnobius sp. XQ-INN 246 isolated from Inner Mongolia Autonomous Region of China.</title>
        <authorList>
            <person name="Xue Q."/>
        </authorList>
    </citation>
    <scope>NUCLEOTIDE SEQUENCE [LARGE SCALE GENOMIC DNA]</scope>
    <source>
        <strain evidence="23 24">XQ-INN 246</strain>
    </source>
</reference>
<accession>A0A4S3TJU5</accession>
<evidence type="ECO:0000313" key="24">
    <source>
        <dbReference type="Proteomes" id="UP000318864"/>
    </source>
</evidence>
<organism evidence="23 24">
    <name type="scientific">Salinadaptatus halalkaliphilus</name>
    <dbReference type="NCBI Taxonomy" id="2419781"/>
    <lineage>
        <taxon>Archaea</taxon>
        <taxon>Methanobacteriati</taxon>
        <taxon>Methanobacteriota</taxon>
        <taxon>Stenosarchaea group</taxon>
        <taxon>Halobacteria</taxon>
        <taxon>Halobacteriales</taxon>
        <taxon>Natrialbaceae</taxon>
        <taxon>Salinadaptatus</taxon>
    </lineage>
</organism>
<keyword evidence="16" id="KW-0865">Zymogen</keyword>
<comment type="subunit">
    <text evidence="19">Homodimer. The monomeric form is inactive while the homodimer is active.</text>
</comment>
<keyword evidence="18" id="KW-0458">Lysosome</keyword>
<evidence type="ECO:0000256" key="12">
    <source>
        <dbReference type="ARBA" id="ARBA00022824"/>
    </source>
</evidence>
<evidence type="ECO:0000256" key="7">
    <source>
        <dbReference type="ARBA" id="ARBA00022645"/>
    </source>
</evidence>
<evidence type="ECO:0000256" key="14">
    <source>
        <dbReference type="ARBA" id="ARBA00023034"/>
    </source>
</evidence>
<keyword evidence="17" id="KW-0325">Glycoprotein</keyword>
<dbReference type="InterPro" id="IPR003137">
    <property type="entry name" value="PA_domain"/>
</dbReference>
<sequence>MSPLPADVIGDAYENGIEWDVLTDLVEVGGRMAGENGEEAGATIVETAFEESGLRNVDTNEFAIDGWSRGSSSVRIDDRTFDLEHEVIALPGTTAGEVTATLVDLGYGRPEAIGSEVEGNIVMVRSDVPDEYGRWVHRIEKYAEAVRQGAVGFVFRNHVDGQLPPTGEIGWGRRPSPIPAVGVSAELGGRLAQYADSAPTATLSVECWNGSATSVNVEGTVGPDTDEMVVVSAHVDGHDISDGARDNAAGSALVAEIGRLLTAVEDDLETTVRLVTFGAEEIGLLGSHQFASVTDHDSIKCVLNIDGAGDSRTPSVRSYGYDVMTDIIRDVTDDLGVPLEVRDQISPHSDAWPFAEVGIPAVTAGSVTDDSGRGWGHTHADTLDKIDPRDMRELAIIYANVALELATNARHVPHVSRQEYREQVGDHIERELTFFDRWSHE</sequence>
<evidence type="ECO:0000256" key="5">
    <source>
        <dbReference type="ARBA" id="ARBA00014116"/>
    </source>
</evidence>
<evidence type="ECO:0000256" key="8">
    <source>
        <dbReference type="ARBA" id="ARBA00022670"/>
    </source>
</evidence>
<dbReference type="InterPro" id="IPR007484">
    <property type="entry name" value="Peptidase_M28"/>
</dbReference>
<dbReference type="SUPFAM" id="SSF53187">
    <property type="entry name" value="Zn-dependent exopeptidases"/>
    <property type="match status" value="1"/>
</dbReference>
<evidence type="ECO:0000256" key="1">
    <source>
        <dbReference type="ARBA" id="ARBA00004240"/>
    </source>
</evidence>
<evidence type="ECO:0000259" key="21">
    <source>
        <dbReference type="Pfam" id="PF02225"/>
    </source>
</evidence>
<dbReference type="InterPro" id="IPR039866">
    <property type="entry name" value="CPQ"/>
</dbReference>
<dbReference type="PANTHER" id="PTHR12053:SF3">
    <property type="entry name" value="CARBOXYPEPTIDASE Q"/>
    <property type="match status" value="1"/>
</dbReference>
<dbReference type="GO" id="GO:0005764">
    <property type="term" value="C:lysosome"/>
    <property type="evidence" value="ECO:0007669"/>
    <property type="project" value="UniProtKB-SubCell"/>
</dbReference>
<dbReference type="GO" id="GO:0046872">
    <property type="term" value="F:metal ion binding"/>
    <property type="evidence" value="ECO:0007669"/>
    <property type="project" value="UniProtKB-KW"/>
</dbReference>
<dbReference type="GO" id="GO:0005576">
    <property type="term" value="C:extracellular region"/>
    <property type="evidence" value="ECO:0007669"/>
    <property type="project" value="UniProtKB-SubCell"/>
</dbReference>
<gene>
    <name evidence="23" type="ORF">D8Y22_19455</name>
</gene>
<keyword evidence="24" id="KW-1185">Reference proteome</keyword>
<evidence type="ECO:0000256" key="9">
    <source>
        <dbReference type="ARBA" id="ARBA00022723"/>
    </source>
</evidence>
<dbReference type="AlphaFoldDB" id="A0A4S3TJU5"/>
<evidence type="ECO:0000256" key="10">
    <source>
        <dbReference type="ARBA" id="ARBA00022729"/>
    </source>
</evidence>
<feature type="domain" description="Peptidase M28" evidence="22">
    <location>
        <begin position="216"/>
        <end position="400"/>
    </location>
</feature>
<evidence type="ECO:0000256" key="6">
    <source>
        <dbReference type="ARBA" id="ARBA00022525"/>
    </source>
</evidence>